<feature type="domain" description="DUF6671" evidence="1">
    <location>
        <begin position="62"/>
        <end position="278"/>
    </location>
</feature>
<dbReference type="EMBL" id="JBHMEY010000038">
    <property type="protein sequence ID" value="MFB9097149.1"/>
    <property type="molecule type" value="Genomic_DNA"/>
</dbReference>
<sequence length="278" mass="31573">MFTGRKLLIATKHAKESVIQPLFEKEFNVTCHTNTTFDTDILGTFSGEIERRFSIMETLRKKCLLAAQEEKFDLIVASEGSFGTHPTLFFAAADDEFMLFLDLKNNIEISSREISLETNFSGEEVNTSNQLLAFAEKALFPSHALILKSSEKNPEIIYKGIVQKEDLLNKFQELKSKFSSVFIETDMRAHLNPTRMQVIQKATEKLVAKIKKACPSCNFPGFDVEEIIKGLPCDNCGLPTKSTLALKYSCKNCDFKQEQKFPNNKKFEEPTFCDYCNP</sequence>
<reference evidence="2 3" key="1">
    <citation type="submission" date="2024-09" db="EMBL/GenBank/DDBJ databases">
        <authorList>
            <person name="Sun Q."/>
            <person name="Mori K."/>
        </authorList>
    </citation>
    <scope>NUCLEOTIDE SEQUENCE [LARGE SCALE GENOMIC DNA]</scope>
    <source>
        <strain evidence="2 3">CECT 7955</strain>
    </source>
</reference>
<protein>
    <submittedName>
        <fullName evidence="2">DUF6671 family protein</fullName>
    </submittedName>
</protein>
<organism evidence="2 3">
    <name type="scientific">Flavobacterium jumunjinense</name>
    <dbReference type="NCBI Taxonomy" id="998845"/>
    <lineage>
        <taxon>Bacteria</taxon>
        <taxon>Pseudomonadati</taxon>
        <taxon>Bacteroidota</taxon>
        <taxon>Flavobacteriia</taxon>
        <taxon>Flavobacteriales</taxon>
        <taxon>Flavobacteriaceae</taxon>
        <taxon>Flavobacterium</taxon>
    </lineage>
</organism>
<evidence type="ECO:0000259" key="1">
    <source>
        <dbReference type="Pfam" id="PF20376"/>
    </source>
</evidence>
<accession>A0ABV5GP41</accession>
<dbReference type="InterPro" id="IPR046612">
    <property type="entry name" value="DUF6671"/>
</dbReference>
<evidence type="ECO:0000313" key="3">
    <source>
        <dbReference type="Proteomes" id="UP001589607"/>
    </source>
</evidence>
<evidence type="ECO:0000313" key="2">
    <source>
        <dbReference type="EMBL" id="MFB9097149.1"/>
    </source>
</evidence>
<dbReference type="Pfam" id="PF20376">
    <property type="entry name" value="DUF6671"/>
    <property type="match status" value="1"/>
</dbReference>
<gene>
    <name evidence="2" type="ORF">ACFFVF_11520</name>
</gene>
<proteinExistence type="predicted"/>
<dbReference type="RefSeq" id="WP_236454276.1">
    <property type="nucleotide sequence ID" value="NZ_CBCSGE010000033.1"/>
</dbReference>
<dbReference type="Proteomes" id="UP001589607">
    <property type="component" value="Unassembled WGS sequence"/>
</dbReference>
<comment type="caution">
    <text evidence="2">The sequence shown here is derived from an EMBL/GenBank/DDBJ whole genome shotgun (WGS) entry which is preliminary data.</text>
</comment>
<keyword evidence="3" id="KW-1185">Reference proteome</keyword>
<name>A0ABV5GP41_9FLAO</name>